<gene>
    <name evidence="9" type="primary">GP1BA</name>
</gene>
<proteinExistence type="predicted"/>
<reference evidence="9" key="1">
    <citation type="submission" date="2025-08" db="UniProtKB">
        <authorList>
            <consortium name="RefSeq"/>
        </authorList>
    </citation>
    <scope>IDENTIFICATION</scope>
</reference>
<dbReference type="GeneID" id="103113668"/>
<dbReference type="PROSITE" id="PS51450">
    <property type="entry name" value="LRR"/>
    <property type="match status" value="2"/>
</dbReference>
<feature type="chain" id="PRO_5045428760" evidence="6">
    <location>
        <begin position="17"/>
        <end position="654"/>
    </location>
</feature>
<keyword evidence="5" id="KW-0472">Membrane</keyword>
<evidence type="ECO:0000256" key="2">
    <source>
        <dbReference type="ARBA" id="ARBA00022729"/>
    </source>
</evidence>
<dbReference type="PANTHER" id="PTHR24366">
    <property type="entry name" value="IG(IMMUNOGLOBULIN) AND LRR(LEUCINE RICH REPEAT) DOMAINS"/>
    <property type="match status" value="1"/>
</dbReference>
<dbReference type="SMART" id="SM00369">
    <property type="entry name" value="LRR_TYP"/>
    <property type="match status" value="6"/>
</dbReference>
<evidence type="ECO:0000256" key="1">
    <source>
        <dbReference type="ARBA" id="ARBA00022614"/>
    </source>
</evidence>
<evidence type="ECO:0000256" key="5">
    <source>
        <dbReference type="SAM" id="Phobius"/>
    </source>
</evidence>
<evidence type="ECO:0000256" key="3">
    <source>
        <dbReference type="ARBA" id="ARBA00022737"/>
    </source>
</evidence>
<dbReference type="RefSeq" id="XP_060060198.1">
    <property type="nucleotide sequence ID" value="XM_060204215.1"/>
</dbReference>
<evidence type="ECO:0000259" key="7">
    <source>
        <dbReference type="SMART" id="SM00082"/>
    </source>
</evidence>
<dbReference type="InterPro" id="IPR000483">
    <property type="entry name" value="Cys-rich_flank_reg_C"/>
</dbReference>
<dbReference type="InterPro" id="IPR025875">
    <property type="entry name" value="Leu-rich_rpt_4"/>
</dbReference>
<dbReference type="InterPro" id="IPR003591">
    <property type="entry name" value="Leu-rich_rpt_typical-subtyp"/>
</dbReference>
<dbReference type="SMART" id="SM00082">
    <property type="entry name" value="LRRCT"/>
    <property type="match status" value="1"/>
</dbReference>
<keyword evidence="1" id="KW-0433">Leucine-rich repeat</keyword>
<keyword evidence="5" id="KW-0812">Transmembrane</keyword>
<dbReference type="InterPro" id="IPR001611">
    <property type="entry name" value="Leu-rich_rpt"/>
</dbReference>
<keyword evidence="8" id="KW-1185">Reference proteome</keyword>
<organism evidence="8 9">
    <name type="scientific">Erinaceus europaeus</name>
    <name type="common">Western European hedgehog</name>
    <dbReference type="NCBI Taxonomy" id="9365"/>
    <lineage>
        <taxon>Eukaryota</taxon>
        <taxon>Metazoa</taxon>
        <taxon>Chordata</taxon>
        <taxon>Craniata</taxon>
        <taxon>Vertebrata</taxon>
        <taxon>Euteleostomi</taxon>
        <taxon>Mammalia</taxon>
        <taxon>Eutheria</taxon>
        <taxon>Laurasiatheria</taxon>
        <taxon>Eulipotyphla</taxon>
        <taxon>Erinaceidae</taxon>
        <taxon>Erinaceinae</taxon>
        <taxon>Erinaceus</taxon>
    </lineage>
</organism>
<dbReference type="InterPro" id="IPR032675">
    <property type="entry name" value="LRR_dom_sf"/>
</dbReference>
<feature type="transmembrane region" description="Helical" evidence="5">
    <location>
        <begin position="533"/>
        <end position="558"/>
    </location>
</feature>
<evidence type="ECO:0000256" key="6">
    <source>
        <dbReference type="SAM" id="SignalP"/>
    </source>
</evidence>
<accession>A0ABM3YGK0</accession>
<name>A0ABM3YGK0_ERIEU</name>
<protein>
    <submittedName>
        <fullName evidence="9">Platelet glycoprotein Ib alpha chain</fullName>
    </submittedName>
</protein>
<sequence>MPLLLLLLLLLSTSNAQPNCEFSKVINKLHVNCENLGLKALPTDRLTDSTILRLGHNHLGTFSTGSLVHLTRLTELYLNNNQLKTLIVDGALPLLETLHLSHNELKSLPLLGPSLPALITLDVSYNMLTSLSPNTLEGLSHLQQLYLRKNGLKSLPPGLLALTPQLKKLSLADNHLEELPPGLLDGLDNLDTLYLQGNWLRVIPKGFFGTLLLPYTIFHGNSWYCDCEILYFRHWLRVNSDKVYVWKEGVDVKAMTRNVKSVVCINLPRVPVFDFPGKDCNNTTEYRDEITDYDEYDEEADKVPATRTVVSFSNTKAHTTQQGLIYSASTTLDSQKPSLPPAQKFITKHITFPPTEETAITQTTPEPTTVQTTTQPTTTQTTTQPTTTQTTTQPTTTQPTTTQTTTQPTTTQTTTQPTTTQTTTQPTTTQTTTQPTTTQTTTQPTTTQTTTQPTTTQTTTQPTTTQTTTQPTTSTPETQTTPEPTTTQTTLFLTTTEPTSLPASIFPRIRQWNSDRSRNYPFITHDLCCLLPLGFYILGLLWLLFASVVLILLLTWVWHVKPQALDFGQSVALATITYTTHLELQRGREVTIPHAWLLFLRGSLPTFRSSLFLWVRPSGRVGPLVAGRRPSALSLARGQDLLGTVGIRYSGHSL</sequence>
<evidence type="ECO:0000313" key="8">
    <source>
        <dbReference type="Proteomes" id="UP001652624"/>
    </source>
</evidence>
<dbReference type="Pfam" id="PF12799">
    <property type="entry name" value="LRR_4"/>
    <property type="match status" value="1"/>
</dbReference>
<evidence type="ECO:0000256" key="4">
    <source>
        <dbReference type="SAM" id="MobiDB-lite"/>
    </source>
</evidence>
<dbReference type="PANTHER" id="PTHR24366:SF158">
    <property type="entry name" value="PLATELET GLYCOPROTEIN IB ALPHA CHAIN-LIKE-RELATED"/>
    <property type="match status" value="1"/>
</dbReference>
<keyword evidence="3" id="KW-0677">Repeat</keyword>
<dbReference type="Gene3D" id="3.80.10.10">
    <property type="entry name" value="Ribonuclease Inhibitor"/>
    <property type="match status" value="1"/>
</dbReference>
<dbReference type="Pfam" id="PF13855">
    <property type="entry name" value="LRR_8"/>
    <property type="match status" value="1"/>
</dbReference>
<dbReference type="Proteomes" id="UP001652624">
    <property type="component" value="Chromosome 12"/>
</dbReference>
<feature type="signal peptide" evidence="6">
    <location>
        <begin position="1"/>
        <end position="16"/>
    </location>
</feature>
<feature type="region of interest" description="Disordered" evidence="4">
    <location>
        <begin position="358"/>
        <end position="490"/>
    </location>
</feature>
<keyword evidence="2 6" id="KW-0732">Signal</keyword>
<dbReference type="SUPFAM" id="SSF52058">
    <property type="entry name" value="L domain-like"/>
    <property type="match status" value="1"/>
</dbReference>
<feature type="domain" description="LRRCT" evidence="7">
    <location>
        <begin position="221"/>
        <end position="281"/>
    </location>
</feature>
<keyword evidence="5" id="KW-1133">Transmembrane helix</keyword>
<dbReference type="SMART" id="SM00364">
    <property type="entry name" value="LRR_BAC"/>
    <property type="match status" value="5"/>
</dbReference>
<evidence type="ECO:0000313" key="9">
    <source>
        <dbReference type="RefSeq" id="XP_060060198.1"/>
    </source>
</evidence>